<reference evidence="2" key="1">
    <citation type="journal article" date="2022" name="Mol. Ecol. Resour.">
        <title>The genomes of chicory, endive, great burdock and yacon provide insights into Asteraceae palaeo-polyploidization history and plant inulin production.</title>
        <authorList>
            <person name="Fan W."/>
            <person name="Wang S."/>
            <person name="Wang H."/>
            <person name="Wang A."/>
            <person name="Jiang F."/>
            <person name="Liu H."/>
            <person name="Zhao H."/>
            <person name="Xu D."/>
            <person name="Zhang Y."/>
        </authorList>
    </citation>
    <scope>NUCLEOTIDE SEQUENCE [LARGE SCALE GENOMIC DNA]</scope>
    <source>
        <strain evidence="2">cv. Yunnan</strain>
    </source>
</reference>
<sequence>MTGSPVWSQSSLCAESPTSDTNPKGGDTNVVGATSDYEQLDDDDTEIEADDQMDVKKHKRMASNRKSAMRSRMKKQEHLKDLEKQVKLLRVEYSDLFKQLTNANHQFKDASTNNVVLKAQVEALRAKVKLAEDMLARGSLTSSLSNLLQNHLTTPHMFNFQNISPTITVSGDDYGPHAGLPVPGQHMMANPGVFTGNVNGGSCVSDMWLG</sequence>
<name>A0ACB9EBF1_9ASTR</name>
<accession>A0ACB9EBF1</accession>
<evidence type="ECO:0000313" key="1">
    <source>
        <dbReference type="EMBL" id="KAI3756152.1"/>
    </source>
</evidence>
<dbReference type="EMBL" id="CM042035">
    <property type="protein sequence ID" value="KAI3756152.1"/>
    <property type="molecule type" value="Genomic_DNA"/>
</dbReference>
<proteinExistence type="predicted"/>
<dbReference type="Proteomes" id="UP001056120">
    <property type="component" value="Linkage Group LG18"/>
</dbReference>
<comment type="caution">
    <text evidence="1">The sequence shown here is derived from an EMBL/GenBank/DDBJ whole genome shotgun (WGS) entry which is preliminary data.</text>
</comment>
<evidence type="ECO:0000313" key="2">
    <source>
        <dbReference type="Proteomes" id="UP001056120"/>
    </source>
</evidence>
<organism evidence="1 2">
    <name type="scientific">Smallanthus sonchifolius</name>
    <dbReference type="NCBI Taxonomy" id="185202"/>
    <lineage>
        <taxon>Eukaryota</taxon>
        <taxon>Viridiplantae</taxon>
        <taxon>Streptophyta</taxon>
        <taxon>Embryophyta</taxon>
        <taxon>Tracheophyta</taxon>
        <taxon>Spermatophyta</taxon>
        <taxon>Magnoliopsida</taxon>
        <taxon>eudicotyledons</taxon>
        <taxon>Gunneridae</taxon>
        <taxon>Pentapetalae</taxon>
        <taxon>asterids</taxon>
        <taxon>campanulids</taxon>
        <taxon>Asterales</taxon>
        <taxon>Asteraceae</taxon>
        <taxon>Asteroideae</taxon>
        <taxon>Heliantheae alliance</taxon>
        <taxon>Millerieae</taxon>
        <taxon>Smallanthus</taxon>
    </lineage>
</organism>
<protein>
    <submittedName>
        <fullName evidence="1">Uncharacterized protein</fullName>
    </submittedName>
</protein>
<gene>
    <name evidence="1" type="ORF">L1987_55967</name>
</gene>
<reference evidence="1 2" key="2">
    <citation type="journal article" date="2022" name="Mol. Ecol. Resour.">
        <title>The genomes of chicory, endive, great burdock and yacon provide insights into Asteraceae paleo-polyploidization history and plant inulin production.</title>
        <authorList>
            <person name="Fan W."/>
            <person name="Wang S."/>
            <person name="Wang H."/>
            <person name="Wang A."/>
            <person name="Jiang F."/>
            <person name="Liu H."/>
            <person name="Zhao H."/>
            <person name="Xu D."/>
            <person name="Zhang Y."/>
        </authorList>
    </citation>
    <scope>NUCLEOTIDE SEQUENCE [LARGE SCALE GENOMIC DNA]</scope>
    <source>
        <strain evidence="2">cv. Yunnan</strain>
        <tissue evidence="1">Leaves</tissue>
    </source>
</reference>
<keyword evidence="2" id="KW-1185">Reference proteome</keyword>